<feature type="signal peptide" evidence="2">
    <location>
        <begin position="1"/>
        <end position="17"/>
    </location>
</feature>
<organism evidence="3 4">
    <name type="scientific">Perkinsus olseni</name>
    <name type="common">Perkinsus atlanticus</name>
    <dbReference type="NCBI Taxonomy" id="32597"/>
    <lineage>
        <taxon>Eukaryota</taxon>
        <taxon>Sar</taxon>
        <taxon>Alveolata</taxon>
        <taxon>Perkinsozoa</taxon>
        <taxon>Perkinsea</taxon>
        <taxon>Perkinsida</taxon>
        <taxon>Perkinsidae</taxon>
        <taxon>Perkinsus</taxon>
    </lineage>
</organism>
<sequence>MLHFITPTLFLLVTAHGLKSARHSTRGVSSFELRGKQHPTPRPRARSLPDVTKPSSPQRDERQRNSSPDTEYEEALKEFYKFEEELKRTSRRDSYTDADNERDEAQSTATDTERDHSLSGETEDDLLEEIGESYGEEHLPGHEGLIRSLSKEDLRELDPLSKNGGTSDSEESSIGSGSPAGDSTMNNGFWISSSEGLDTDTT</sequence>
<evidence type="ECO:0000256" key="2">
    <source>
        <dbReference type="SAM" id="SignalP"/>
    </source>
</evidence>
<feature type="compositionally biased region" description="Acidic residues" evidence="1">
    <location>
        <begin position="121"/>
        <end position="131"/>
    </location>
</feature>
<proteinExistence type="predicted"/>
<feature type="compositionally biased region" description="Low complexity" evidence="1">
    <location>
        <begin position="164"/>
        <end position="177"/>
    </location>
</feature>
<feature type="compositionally biased region" description="Basic and acidic residues" evidence="1">
    <location>
        <begin position="135"/>
        <end position="159"/>
    </location>
</feature>
<dbReference type="EMBL" id="JABANM010037595">
    <property type="protein sequence ID" value="KAF4681692.1"/>
    <property type="molecule type" value="Genomic_DNA"/>
</dbReference>
<evidence type="ECO:0000313" key="3">
    <source>
        <dbReference type="EMBL" id="KAF4681692.1"/>
    </source>
</evidence>
<keyword evidence="2" id="KW-0732">Signal</keyword>
<gene>
    <name evidence="3" type="ORF">FOZ62_001210</name>
</gene>
<accession>A0A7J6NCR1</accession>
<feature type="region of interest" description="Disordered" evidence="1">
    <location>
        <begin position="21"/>
        <end position="202"/>
    </location>
</feature>
<feature type="compositionally biased region" description="Basic and acidic residues" evidence="1">
    <location>
        <begin position="74"/>
        <end position="95"/>
    </location>
</feature>
<name>A0A7J6NCR1_PEROL</name>
<reference evidence="3 4" key="1">
    <citation type="submission" date="2020-04" db="EMBL/GenBank/DDBJ databases">
        <title>Perkinsus olseni comparative genomics.</title>
        <authorList>
            <person name="Bogema D.R."/>
        </authorList>
    </citation>
    <scope>NUCLEOTIDE SEQUENCE [LARGE SCALE GENOMIC DNA]</scope>
    <source>
        <strain evidence="3">ATCC PRA-205</strain>
    </source>
</reference>
<feature type="chain" id="PRO_5029844335" evidence="2">
    <location>
        <begin position="18"/>
        <end position="202"/>
    </location>
</feature>
<dbReference type="AlphaFoldDB" id="A0A7J6NCR1"/>
<protein>
    <submittedName>
        <fullName evidence="3">Uncharacterized protein</fullName>
    </submittedName>
</protein>
<evidence type="ECO:0000313" key="4">
    <source>
        <dbReference type="Proteomes" id="UP000574390"/>
    </source>
</evidence>
<dbReference type="Proteomes" id="UP000574390">
    <property type="component" value="Unassembled WGS sequence"/>
</dbReference>
<feature type="compositionally biased region" description="Polar residues" evidence="1">
    <location>
        <begin position="181"/>
        <end position="196"/>
    </location>
</feature>
<comment type="caution">
    <text evidence="3">The sequence shown here is derived from an EMBL/GenBank/DDBJ whole genome shotgun (WGS) entry which is preliminary data.</text>
</comment>
<feature type="non-terminal residue" evidence="3">
    <location>
        <position position="202"/>
    </location>
</feature>
<feature type="compositionally biased region" description="Basic residues" evidence="1">
    <location>
        <begin position="36"/>
        <end position="45"/>
    </location>
</feature>
<evidence type="ECO:0000256" key="1">
    <source>
        <dbReference type="SAM" id="MobiDB-lite"/>
    </source>
</evidence>